<keyword evidence="8" id="KW-1185">Reference proteome</keyword>
<evidence type="ECO:0000256" key="5">
    <source>
        <dbReference type="SAM" id="Coils"/>
    </source>
</evidence>
<keyword evidence="5" id="KW-0175">Coiled coil</keyword>
<dbReference type="PANTHER" id="PTHR42647">
    <property type="entry name" value="SBP (S-RIBONUCLEASE BINDING PROTEIN) FAMILY PROTEIN"/>
    <property type="match status" value="1"/>
</dbReference>
<protein>
    <recommendedName>
        <fullName evidence="6">RING-type domain-containing protein</fullName>
    </recommendedName>
</protein>
<accession>A0A1E5VX35</accession>
<proteinExistence type="predicted"/>
<sequence>MAVHAQYLAHAFPHEPRAVTCRFASRSVLSSSCAPSPPIYSSSLKPPQRHRVDRVFHSWPALDTATSAPVFLGEHGWGTHQLAAVVQQQVPAAGGGDTVFSDLTCNNNNNRIVGCIGARKRARVGDVAGASLIMDLEGQRSLLPPVTVPQAFAPAGGVQSRVLCSGAASTSGRPAGAATVSQGLLSHLYCHGVEIDALVRIETERLRAGLQDARRRHARAVVSAVERAAARRLRQAEAGLELALARNAELDEKIRQTAAEGQAWQGVAQSHEAVVAGLRATLDDLTRPPCAEGDAEDARSCCFEQERGADADACCLTRACRSCGEAGACVLLLPCRHLCLCRGCDAAIEACPVCAAAKNASLHVLLS</sequence>
<dbReference type="EMBL" id="LWDX02027143">
    <property type="protein sequence ID" value="OEL29653.1"/>
    <property type="molecule type" value="Genomic_DNA"/>
</dbReference>
<evidence type="ECO:0000259" key="6">
    <source>
        <dbReference type="PROSITE" id="PS50089"/>
    </source>
</evidence>
<dbReference type="InterPro" id="IPR001841">
    <property type="entry name" value="Znf_RING"/>
</dbReference>
<keyword evidence="2 4" id="KW-0863">Zinc-finger</keyword>
<dbReference type="PROSITE" id="PS50089">
    <property type="entry name" value="ZF_RING_2"/>
    <property type="match status" value="1"/>
</dbReference>
<keyword evidence="1" id="KW-0479">Metal-binding</keyword>
<feature type="coiled-coil region" evidence="5">
    <location>
        <begin position="233"/>
        <end position="260"/>
    </location>
</feature>
<evidence type="ECO:0000256" key="3">
    <source>
        <dbReference type="ARBA" id="ARBA00022833"/>
    </source>
</evidence>
<dbReference type="OrthoDB" id="1711136at2759"/>
<dbReference type="Pfam" id="PF13920">
    <property type="entry name" value="zf-C3HC4_3"/>
    <property type="match status" value="1"/>
</dbReference>
<dbReference type="InterPro" id="IPR013083">
    <property type="entry name" value="Znf_RING/FYVE/PHD"/>
</dbReference>
<evidence type="ECO:0000313" key="7">
    <source>
        <dbReference type="EMBL" id="OEL29653.1"/>
    </source>
</evidence>
<dbReference type="AlphaFoldDB" id="A0A1E5VX35"/>
<evidence type="ECO:0000256" key="1">
    <source>
        <dbReference type="ARBA" id="ARBA00022723"/>
    </source>
</evidence>
<dbReference type="Gene3D" id="3.30.40.10">
    <property type="entry name" value="Zinc/RING finger domain, C3HC4 (zinc finger)"/>
    <property type="match status" value="1"/>
</dbReference>
<name>A0A1E5VX35_9POAL</name>
<feature type="domain" description="RING-type" evidence="6">
    <location>
        <begin position="320"/>
        <end position="354"/>
    </location>
</feature>
<evidence type="ECO:0000313" key="8">
    <source>
        <dbReference type="Proteomes" id="UP000095767"/>
    </source>
</evidence>
<keyword evidence="3" id="KW-0862">Zinc</keyword>
<organism evidence="7 8">
    <name type="scientific">Dichanthelium oligosanthes</name>
    <dbReference type="NCBI Taxonomy" id="888268"/>
    <lineage>
        <taxon>Eukaryota</taxon>
        <taxon>Viridiplantae</taxon>
        <taxon>Streptophyta</taxon>
        <taxon>Embryophyta</taxon>
        <taxon>Tracheophyta</taxon>
        <taxon>Spermatophyta</taxon>
        <taxon>Magnoliopsida</taxon>
        <taxon>Liliopsida</taxon>
        <taxon>Poales</taxon>
        <taxon>Poaceae</taxon>
        <taxon>PACMAD clade</taxon>
        <taxon>Panicoideae</taxon>
        <taxon>Panicodae</taxon>
        <taxon>Paniceae</taxon>
        <taxon>Dichantheliinae</taxon>
        <taxon>Dichanthelium</taxon>
    </lineage>
</organism>
<dbReference type="PANTHER" id="PTHR42647:SF66">
    <property type="entry name" value="BOI-RELATED E3 UBIQUITIN-PROTEIN LIGASE 2-RELATED"/>
    <property type="match status" value="1"/>
</dbReference>
<dbReference type="Proteomes" id="UP000095767">
    <property type="component" value="Unassembled WGS sequence"/>
</dbReference>
<gene>
    <name evidence="7" type="ORF">BAE44_0009328</name>
</gene>
<evidence type="ECO:0000256" key="4">
    <source>
        <dbReference type="PROSITE-ProRule" id="PRU00175"/>
    </source>
</evidence>
<reference evidence="7 8" key="1">
    <citation type="submission" date="2016-09" db="EMBL/GenBank/DDBJ databases">
        <title>The draft genome of Dichanthelium oligosanthes: A C3 panicoid grass species.</title>
        <authorList>
            <person name="Studer A.J."/>
            <person name="Schnable J.C."/>
            <person name="Brutnell T.P."/>
        </authorList>
    </citation>
    <scope>NUCLEOTIDE SEQUENCE [LARGE SCALE GENOMIC DNA]</scope>
    <source>
        <strain evidence="8">cv. Kellogg 1175</strain>
        <tissue evidence="7">Leaf</tissue>
    </source>
</reference>
<dbReference type="GO" id="GO:0008270">
    <property type="term" value="F:zinc ion binding"/>
    <property type="evidence" value="ECO:0007669"/>
    <property type="project" value="UniProtKB-KW"/>
</dbReference>
<dbReference type="GO" id="GO:0004842">
    <property type="term" value="F:ubiquitin-protein transferase activity"/>
    <property type="evidence" value="ECO:0007669"/>
    <property type="project" value="TreeGrafter"/>
</dbReference>
<evidence type="ECO:0000256" key="2">
    <source>
        <dbReference type="ARBA" id="ARBA00022771"/>
    </source>
</evidence>
<comment type="caution">
    <text evidence="7">The sequence shown here is derived from an EMBL/GenBank/DDBJ whole genome shotgun (WGS) entry which is preliminary data.</text>
</comment>